<dbReference type="WBParaSite" id="HDID_0001092201-mRNA-1">
    <property type="protein sequence ID" value="HDID_0001092201-mRNA-1"/>
    <property type="gene ID" value="HDID_0001092201"/>
</dbReference>
<keyword evidence="1" id="KW-0812">Transmembrane</keyword>
<dbReference type="AlphaFoldDB" id="A0A0R3SYS7"/>
<evidence type="ECO:0000313" key="2">
    <source>
        <dbReference type="EMBL" id="VDL64324.1"/>
    </source>
</evidence>
<accession>A0A0R3SYS7</accession>
<dbReference type="Proteomes" id="UP000274504">
    <property type="component" value="Unassembled WGS sequence"/>
</dbReference>
<feature type="transmembrane region" description="Helical" evidence="1">
    <location>
        <begin position="22"/>
        <end position="40"/>
    </location>
</feature>
<evidence type="ECO:0000256" key="1">
    <source>
        <dbReference type="SAM" id="Phobius"/>
    </source>
</evidence>
<evidence type="ECO:0000313" key="4">
    <source>
        <dbReference type="WBParaSite" id="HDID_0001092201-mRNA-1"/>
    </source>
</evidence>
<name>A0A0R3SYS7_HYMDI</name>
<keyword evidence="1" id="KW-1133">Transmembrane helix</keyword>
<reference evidence="2 3" key="2">
    <citation type="submission" date="2018-11" db="EMBL/GenBank/DDBJ databases">
        <authorList>
            <consortium name="Pathogen Informatics"/>
        </authorList>
    </citation>
    <scope>NUCLEOTIDE SEQUENCE [LARGE SCALE GENOMIC DNA]</scope>
</reference>
<keyword evidence="1" id="KW-0472">Membrane</keyword>
<protein>
    <submittedName>
        <fullName evidence="4">Cytochrome c oxidase assembly protein</fullName>
    </submittedName>
</protein>
<dbReference type="EMBL" id="UYSG01012113">
    <property type="protein sequence ID" value="VDL64324.1"/>
    <property type="molecule type" value="Genomic_DNA"/>
</dbReference>
<dbReference type="OrthoDB" id="410651at2759"/>
<evidence type="ECO:0000313" key="3">
    <source>
        <dbReference type="Proteomes" id="UP000274504"/>
    </source>
</evidence>
<dbReference type="InterPro" id="IPR023352">
    <property type="entry name" value="MAPEG-like_dom_sf"/>
</dbReference>
<organism evidence="4">
    <name type="scientific">Hymenolepis diminuta</name>
    <name type="common">Rat tapeworm</name>
    <dbReference type="NCBI Taxonomy" id="6216"/>
    <lineage>
        <taxon>Eukaryota</taxon>
        <taxon>Metazoa</taxon>
        <taxon>Spiralia</taxon>
        <taxon>Lophotrochozoa</taxon>
        <taxon>Platyhelminthes</taxon>
        <taxon>Cestoda</taxon>
        <taxon>Eucestoda</taxon>
        <taxon>Cyclophyllidea</taxon>
        <taxon>Hymenolepididae</taxon>
        <taxon>Hymenolepis</taxon>
    </lineage>
</organism>
<dbReference type="SUPFAM" id="SSF161084">
    <property type="entry name" value="MAPEG domain-like"/>
    <property type="match status" value="1"/>
</dbReference>
<feature type="transmembrane region" description="Helical" evidence="1">
    <location>
        <begin position="77"/>
        <end position="99"/>
    </location>
</feature>
<sequence>MAQLSKIGFDSIYSFPALLPRYYGGVILVGVGSFAVHLFLGGRVMKARRAIDFPVGATFLGSVYLFGHPSKRRRGMVGMMALMLLMLVNTFFGSAHLYASIRQPEYPDLLEAKFN</sequence>
<reference evidence="4" key="1">
    <citation type="submission" date="2017-02" db="UniProtKB">
        <authorList>
            <consortium name="WormBaseParasite"/>
        </authorList>
    </citation>
    <scope>IDENTIFICATION</scope>
</reference>
<gene>
    <name evidence="2" type="ORF">HDID_LOCUS10920</name>
</gene>
<proteinExistence type="predicted"/>